<organism evidence="1 2">
    <name type="scientific">Rhizophagus irregularis (strain DAOM 181602 / DAOM 197198 / MUCL 43194)</name>
    <name type="common">Arbuscular mycorrhizal fungus</name>
    <name type="synonym">Glomus intraradices</name>
    <dbReference type="NCBI Taxonomy" id="747089"/>
    <lineage>
        <taxon>Eukaryota</taxon>
        <taxon>Fungi</taxon>
        <taxon>Fungi incertae sedis</taxon>
        <taxon>Mucoromycota</taxon>
        <taxon>Glomeromycotina</taxon>
        <taxon>Glomeromycetes</taxon>
        <taxon>Glomerales</taxon>
        <taxon>Glomeraceae</taxon>
        <taxon>Rhizophagus</taxon>
    </lineage>
</organism>
<dbReference type="EMBL" id="AUPC02000225">
    <property type="protein sequence ID" value="POG65020.1"/>
    <property type="molecule type" value="Genomic_DNA"/>
</dbReference>
<proteinExistence type="predicted"/>
<gene>
    <name evidence="1" type="ORF">GLOIN_2v1782202</name>
</gene>
<name>A0A2P4PI26_RHIID</name>
<evidence type="ECO:0000313" key="2">
    <source>
        <dbReference type="Proteomes" id="UP000018888"/>
    </source>
</evidence>
<reference evidence="1 2" key="1">
    <citation type="journal article" date="2013" name="Proc. Natl. Acad. Sci. U.S.A.">
        <title>Genome of an arbuscular mycorrhizal fungus provides insight into the oldest plant symbiosis.</title>
        <authorList>
            <person name="Tisserant E."/>
            <person name="Malbreil M."/>
            <person name="Kuo A."/>
            <person name="Kohler A."/>
            <person name="Symeonidi A."/>
            <person name="Balestrini R."/>
            <person name="Charron P."/>
            <person name="Duensing N."/>
            <person name="Frei Dit Frey N."/>
            <person name="Gianinazzi-Pearson V."/>
            <person name="Gilbert L.B."/>
            <person name="Handa Y."/>
            <person name="Herr J.R."/>
            <person name="Hijri M."/>
            <person name="Koul R."/>
            <person name="Kawaguchi M."/>
            <person name="Krajinski F."/>
            <person name="Lammers P.J."/>
            <person name="Masclaux F.G."/>
            <person name="Murat C."/>
            <person name="Morin E."/>
            <person name="Ndikumana S."/>
            <person name="Pagni M."/>
            <person name="Petitpierre D."/>
            <person name="Requena N."/>
            <person name="Rosikiewicz P."/>
            <person name="Riley R."/>
            <person name="Saito K."/>
            <person name="San Clemente H."/>
            <person name="Shapiro H."/>
            <person name="van Tuinen D."/>
            <person name="Becard G."/>
            <person name="Bonfante P."/>
            <person name="Paszkowski U."/>
            <person name="Shachar-Hill Y.Y."/>
            <person name="Tuskan G.A."/>
            <person name="Young P.W."/>
            <person name="Sanders I.R."/>
            <person name="Henrissat B."/>
            <person name="Rensing S.A."/>
            <person name="Grigoriev I.V."/>
            <person name="Corradi N."/>
            <person name="Roux C."/>
            <person name="Martin F."/>
        </authorList>
    </citation>
    <scope>NUCLEOTIDE SEQUENCE [LARGE SCALE GENOMIC DNA]</scope>
    <source>
        <strain evidence="1 2">DAOM 197198</strain>
    </source>
</reference>
<protein>
    <submittedName>
        <fullName evidence="1">Uncharacterized protein</fullName>
    </submittedName>
</protein>
<accession>A0A2P4PI26</accession>
<sequence>MHNLMNVITFLHKCGNTVVKGVIIDQHNHPSPLPRKTPYNIKAQLQRIIDNEYILDLTTRKFLTGSMIQSYLNGKALKLTHMEIDMAFKRINGNTNEWKISAYLPRIQKILTFVRIFTNVETAQAYQNLFDDLFRCVEKDIGETFNFHHIHGKGLGCVLTD</sequence>
<evidence type="ECO:0000313" key="1">
    <source>
        <dbReference type="EMBL" id="POG65020.1"/>
    </source>
</evidence>
<comment type="caution">
    <text evidence="1">The sequence shown here is derived from an EMBL/GenBank/DDBJ whole genome shotgun (WGS) entry which is preliminary data.</text>
</comment>
<dbReference type="Proteomes" id="UP000018888">
    <property type="component" value="Unassembled WGS sequence"/>
</dbReference>
<keyword evidence="2" id="KW-1185">Reference proteome</keyword>
<dbReference type="AlphaFoldDB" id="A0A2P4PI26"/>
<reference evidence="1 2" key="2">
    <citation type="journal article" date="2018" name="New Phytol.">
        <title>High intraspecific genome diversity in the model arbuscular mycorrhizal symbiont Rhizophagus irregularis.</title>
        <authorList>
            <person name="Chen E.C.H."/>
            <person name="Morin E."/>
            <person name="Beaudet D."/>
            <person name="Noel J."/>
            <person name="Yildirir G."/>
            <person name="Ndikumana S."/>
            <person name="Charron P."/>
            <person name="St-Onge C."/>
            <person name="Giorgi J."/>
            <person name="Kruger M."/>
            <person name="Marton T."/>
            <person name="Ropars J."/>
            <person name="Grigoriev I.V."/>
            <person name="Hainaut M."/>
            <person name="Henrissat B."/>
            <person name="Roux C."/>
            <person name="Martin F."/>
            <person name="Corradi N."/>
        </authorList>
    </citation>
    <scope>NUCLEOTIDE SEQUENCE [LARGE SCALE GENOMIC DNA]</scope>
    <source>
        <strain evidence="1 2">DAOM 197198</strain>
    </source>
</reference>